<protein>
    <submittedName>
        <fullName evidence="1">Uncharacterized protein</fullName>
    </submittedName>
</protein>
<organism evidence="1 2">
    <name type="scientific">Caerostris extrusa</name>
    <name type="common">Bark spider</name>
    <name type="synonym">Caerostris bankana</name>
    <dbReference type="NCBI Taxonomy" id="172846"/>
    <lineage>
        <taxon>Eukaryota</taxon>
        <taxon>Metazoa</taxon>
        <taxon>Ecdysozoa</taxon>
        <taxon>Arthropoda</taxon>
        <taxon>Chelicerata</taxon>
        <taxon>Arachnida</taxon>
        <taxon>Araneae</taxon>
        <taxon>Araneomorphae</taxon>
        <taxon>Entelegynae</taxon>
        <taxon>Araneoidea</taxon>
        <taxon>Araneidae</taxon>
        <taxon>Caerostris</taxon>
    </lineage>
</organism>
<dbReference type="EMBL" id="BPLR01010864">
    <property type="protein sequence ID" value="GIY42554.1"/>
    <property type="molecule type" value="Genomic_DNA"/>
</dbReference>
<proteinExistence type="predicted"/>
<evidence type="ECO:0000313" key="1">
    <source>
        <dbReference type="EMBL" id="GIY42554.1"/>
    </source>
</evidence>
<dbReference type="Proteomes" id="UP001054945">
    <property type="component" value="Unassembled WGS sequence"/>
</dbReference>
<dbReference type="AlphaFoldDB" id="A0AAV4TA57"/>
<gene>
    <name evidence="1" type="ORF">CEXT_139511</name>
</gene>
<keyword evidence="2" id="KW-1185">Reference proteome</keyword>
<reference evidence="1 2" key="1">
    <citation type="submission" date="2021-06" db="EMBL/GenBank/DDBJ databases">
        <title>Caerostris extrusa draft genome.</title>
        <authorList>
            <person name="Kono N."/>
            <person name="Arakawa K."/>
        </authorList>
    </citation>
    <scope>NUCLEOTIDE SEQUENCE [LARGE SCALE GENOMIC DNA]</scope>
</reference>
<accession>A0AAV4TA57</accession>
<evidence type="ECO:0000313" key="2">
    <source>
        <dbReference type="Proteomes" id="UP001054945"/>
    </source>
</evidence>
<name>A0AAV4TA57_CAEEX</name>
<comment type="caution">
    <text evidence="1">The sequence shown here is derived from an EMBL/GenBank/DDBJ whole genome shotgun (WGS) entry which is preliminary data.</text>
</comment>
<sequence>MVQQLPKVIVPHLFTFAQNPGRRISREQRILRILPVIRLLYSFLPWIIWADTKSVRQITTLADESGIHCRWTEKILLIDKSSGTVIYFTTWIFRIPGETFGSFFPSFLLSWNERLRFPAILFHSSRNALLLFFYQECSFHPRLVLCRFWNCLVAVWACGELVLSKICDCVRTVGFYSNGKTLQ</sequence>